<protein>
    <recommendedName>
        <fullName evidence="1">SPEF2 C-terminal domain-containing protein</fullName>
    </recommendedName>
</protein>
<dbReference type="EMBL" id="OZ019896">
    <property type="protein sequence ID" value="CAK9223833.1"/>
    <property type="molecule type" value="Genomic_DNA"/>
</dbReference>
<dbReference type="Pfam" id="PF24082">
    <property type="entry name" value="SPEF2_C"/>
    <property type="match status" value="1"/>
</dbReference>
<feature type="domain" description="SPEF2 C-terminal" evidence="1">
    <location>
        <begin position="313"/>
        <end position="457"/>
    </location>
</feature>
<evidence type="ECO:0000259" key="1">
    <source>
        <dbReference type="Pfam" id="PF24082"/>
    </source>
</evidence>
<evidence type="ECO:0000313" key="2">
    <source>
        <dbReference type="EMBL" id="CAK9223833.1"/>
    </source>
</evidence>
<gene>
    <name evidence="2" type="ORF">CSSPTR1EN2_LOCUS17029</name>
</gene>
<proteinExistence type="predicted"/>
<accession>A0ABP0UKN5</accession>
<evidence type="ECO:0000313" key="3">
    <source>
        <dbReference type="Proteomes" id="UP001497512"/>
    </source>
</evidence>
<sequence length="618" mass="69688">MDAYANAQKLDRHIESCSLVHEYFTGIAGIDPPFVDQFRCNLSTIMELPSSLNFFKPAWLLHLEAAYPKLHIGLSQVLSIASTIMDNIVGRVIGAPLANAKAGVIKKDANKKVAGKDVGKKDAKKKDVRKDVEKLTKEKPPSIVRLIEREAMILESDVHPAIARDHQILYYRLEMIGMYAEDVILEDAVQYIMDSMHEAIPMWYHCRLEGSKFEIDQSELMREPGPQGPTDTIEWHFKILDVLGTKFKATSRDYLDVQQVKEEAIKVIDETHNLFKDDPIQGLVPRLPSNKLIPYGPFQIWFHKVEEIIKASCEELKNVPEGWKLYLDWRTFIIALADSYFGSCISNSTLNDILEARIDFFLVVATKDVGDPTIGFMTLQDFLKTPVWFDTDVDENVKVEDKKTKASFNFGKVLKTFVYGVLDKGDIGLPWHTLLLYLCHDAHKPLGVQKAFSVLGGCMSPEDLALTVEEVLCALYPSGVQGAEEAGLKPWTMHDIEWTGMECVEPKKEPLLTEAEFMVVMDDFLKAVPPLPNTPSSQVSGVSSQANRAISDFVHCVQSEPIKGLELLPLDDVLTKKATSELRAALFKVYGQHCAWVVPYLSRERQRLPPLQQRRNKG</sequence>
<name>A0ABP0UKN5_9BRYO</name>
<dbReference type="InterPro" id="IPR052634">
    <property type="entry name" value="Sperm_flagellar-bone_growth"/>
</dbReference>
<organism evidence="2 3">
    <name type="scientific">Sphagnum troendelagicum</name>
    <dbReference type="NCBI Taxonomy" id="128251"/>
    <lineage>
        <taxon>Eukaryota</taxon>
        <taxon>Viridiplantae</taxon>
        <taxon>Streptophyta</taxon>
        <taxon>Embryophyta</taxon>
        <taxon>Bryophyta</taxon>
        <taxon>Sphagnophytina</taxon>
        <taxon>Sphagnopsida</taxon>
        <taxon>Sphagnales</taxon>
        <taxon>Sphagnaceae</taxon>
        <taxon>Sphagnum</taxon>
    </lineage>
</organism>
<dbReference type="PANTHER" id="PTHR14919">
    <property type="entry name" value="KPL2-RELATED"/>
    <property type="match status" value="1"/>
</dbReference>
<reference evidence="2" key="1">
    <citation type="submission" date="2024-02" db="EMBL/GenBank/DDBJ databases">
        <authorList>
            <consortium name="ELIXIR-Norway"/>
            <consortium name="Elixir Norway"/>
        </authorList>
    </citation>
    <scope>NUCLEOTIDE SEQUENCE</scope>
</reference>
<dbReference type="InterPro" id="IPR056199">
    <property type="entry name" value="SPEF2_C"/>
</dbReference>
<dbReference type="PANTHER" id="PTHR14919:SF0">
    <property type="entry name" value="SPERM FLAGELLAR PROTEIN 2"/>
    <property type="match status" value="1"/>
</dbReference>
<keyword evidence="3" id="KW-1185">Reference proteome</keyword>
<dbReference type="Proteomes" id="UP001497512">
    <property type="component" value="Chromosome 4"/>
</dbReference>